<dbReference type="EMBL" id="ML002781">
    <property type="protein sequence ID" value="RKP35815.1"/>
    <property type="molecule type" value="Genomic_DNA"/>
</dbReference>
<evidence type="ECO:0000313" key="2">
    <source>
        <dbReference type="EMBL" id="RKP35815.1"/>
    </source>
</evidence>
<evidence type="ECO:0000313" key="3">
    <source>
        <dbReference type="Proteomes" id="UP000268162"/>
    </source>
</evidence>
<dbReference type="Proteomes" id="UP000268162">
    <property type="component" value="Unassembled WGS sequence"/>
</dbReference>
<sequence>MDFLYEHDPPSRYDNSESDSNSEGESESAAPGPAKTPRRRPVRTDWSRSVIFRVAPKWQAVLDEGLSTLVIVVGPELCRYWARVLASPLEPLAIAIPFTPNPPPTERSESYCINIQPSNPRTGFVWLNQSIEGPSQHSWAHVLLRKTRPQRVVVIQSLDPLQRTPLLESLESHRGSNTPGQGQLLCYLKSHVAPELPFASEVTTRGNLMVQGVGAALLTQCEMQQRSAYLLVNPHDETPRLNAWQPLLASSLFTQSPLLSDFDSVSLSDAKSLARASRQDRQDTSSLYT</sequence>
<evidence type="ECO:0000256" key="1">
    <source>
        <dbReference type="SAM" id="MobiDB-lite"/>
    </source>
</evidence>
<feature type="compositionally biased region" description="Basic and acidic residues" evidence="1">
    <location>
        <begin position="1"/>
        <end position="15"/>
    </location>
</feature>
<organism evidence="2 3">
    <name type="scientific">Dimargaris cristalligena</name>
    <dbReference type="NCBI Taxonomy" id="215637"/>
    <lineage>
        <taxon>Eukaryota</taxon>
        <taxon>Fungi</taxon>
        <taxon>Fungi incertae sedis</taxon>
        <taxon>Zoopagomycota</taxon>
        <taxon>Kickxellomycotina</taxon>
        <taxon>Dimargaritomycetes</taxon>
        <taxon>Dimargaritales</taxon>
        <taxon>Dimargaritaceae</taxon>
        <taxon>Dimargaris</taxon>
    </lineage>
</organism>
<reference evidence="3" key="1">
    <citation type="journal article" date="2018" name="Nat. Microbiol.">
        <title>Leveraging single-cell genomics to expand the fungal tree of life.</title>
        <authorList>
            <person name="Ahrendt S.R."/>
            <person name="Quandt C.A."/>
            <person name="Ciobanu D."/>
            <person name="Clum A."/>
            <person name="Salamov A."/>
            <person name="Andreopoulos B."/>
            <person name="Cheng J.F."/>
            <person name="Woyke T."/>
            <person name="Pelin A."/>
            <person name="Henrissat B."/>
            <person name="Reynolds N.K."/>
            <person name="Benny G.L."/>
            <person name="Smith M.E."/>
            <person name="James T.Y."/>
            <person name="Grigoriev I.V."/>
        </authorList>
    </citation>
    <scope>NUCLEOTIDE SEQUENCE [LARGE SCALE GENOMIC DNA]</scope>
    <source>
        <strain evidence="3">RSA 468</strain>
    </source>
</reference>
<protein>
    <recommendedName>
        <fullName evidence="4">Proteasome assembly chaperone 1</fullName>
    </recommendedName>
</protein>
<proteinExistence type="predicted"/>
<gene>
    <name evidence="2" type="ORF">BJ085DRAFT_40269</name>
</gene>
<feature type="compositionally biased region" description="Acidic residues" evidence="1">
    <location>
        <begin position="16"/>
        <end position="26"/>
    </location>
</feature>
<name>A0A4P9ZR50_9FUNG</name>
<accession>A0A4P9ZR50</accession>
<dbReference type="AlphaFoldDB" id="A0A4P9ZR50"/>
<feature type="region of interest" description="Disordered" evidence="1">
    <location>
        <begin position="1"/>
        <end position="41"/>
    </location>
</feature>
<keyword evidence="3" id="KW-1185">Reference proteome</keyword>
<evidence type="ECO:0008006" key="4">
    <source>
        <dbReference type="Google" id="ProtNLM"/>
    </source>
</evidence>